<protein>
    <submittedName>
        <fullName evidence="2">Uncharacterized protein</fullName>
    </submittedName>
</protein>
<dbReference type="Gramene" id="TuG1812G0200000364.01.T03">
    <property type="protein sequence ID" value="TuG1812G0200000364.01.T03"/>
    <property type="gene ID" value="TuG1812G0200000364.01"/>
</dbReference>
<proteinExistence type="predicted"/>
<dbReference type="EnsemblPlants" id="TuG1812G0200000364.01.T01">
    <property type="protein sequence ID" value="TuG1812G0200000364.01.T01"/>
    <property type="gene ID" value="TuG1812G0200000364.01"/>
</dbReference>
<dbReference type="EnsemblPlants" id="TuG1812G0200000364.01.T03">
    <property type="protein sequence ID" value="TuG1812G0200000364.01.T03"/>
    <property type="gene ID" value="TuG1812G0200000364.01"/>
</dbReference>
<dbReference type="Proteomes" id="UP000015106">
    <property type="component" value="Chromosome 2"/>
</dbReference>
<sequence>MCSGRSAPTAAMCMSTSACWWGVCLGARTPGSCACSWLPSPRGCPLPARRSPPLGLFTQAKPRIVYEIFTTKQRSNRDPVTAKMRKLSSQYSRCSVNSCFPVVTSGGFGVFTNQISSLLSLMLFYASFGCCRKKSLESNKVLCAHCHATILELLYFFQADCGPYKVYTCKIQELETEVTRQKFSTGLKGMNCLTTESFNMGDELVNYRELQHGGNLEMRGSGRIEGTLLQNPRFSGVSHK</sequence>
<feature type="signal peptide" evidence="1">
    <location>
        <begin position="1"/>
        <end position="26"/>
    </location>
</feature>
<dbReference type="Gramene" id="TuG1812G0200000364.01.T01">
    <property type="protein sequence ID" value="TuG1812G0200000364.01.T01"/>
    <property type="gene ID" value="TuG1812G0200000364.01"/>
</dbReference>
<evidence type="ECO:0000313" key="3">
    <source>
        <dbReference type="Proteomes" id="UP000015106"/>
    </source>
</evidence>
<feature type="chain" id="PRO_5044156942" evidence="1">
    <location>
        <begin position="27"/>
        <end position="240"/>
    </location>
</feature>
<reference evidence="2" key="2">
    <citation type="submission" date="2018-03" db="EMBL/GenBank/DDBJ databases">
        <title>The Triticum urartu genome reveals the dynamic nature of wheat genome evolution.</title>
        <authorList>
            <person name="Ling H."/>
            <person name="Ma B."/>
            <person name="Shi X."/>
            <person name="Liu H."/>
            <person name="Dong L."/>
            <person name="Sun H."/>
            <person name="Cao Y."/>
            <person name="Gao Q."/>
            <person name="Zheng S."/>
            <person name="Li Y."/>
            <person name="Yu Y."/>
            <person name="Du H."/>
            <person name="Qi M."/>
            <person name="Li Y."/>
            <person name="Yu H."/>
            <person name="Cui Y."/>
            <person name="Wang N."/>
            <person name="Chen C."/>
            <person name="Wu H."/>
            <person name="Zhao Y."/>
            <person name="Zhang J."/>
            <person name="Li Y."/>
            <person name="Zhou W."/>
            <person name="Zhang B."/>
            <person name="Hu W."/>
            <person name="Eijk M."/>
            <person name="Tang J."/>
            <person name="Witsenboer H."/>
            <person name="Zhao S."/>
            <person name="Li Z."/>
            <person name="Zhang A."/>
            <person name="Wang D."/>
            <person name="Liang C."/>
        </authorList>
    </citation>
    <scope>NUCLEOTIDE SEQUENCE [LARGE SCALE GENOMIC DNA]</scope>
    <source>
        <strain evidence="2">cv. G1812</strain>
    </source>
</reference>
<dbReference type="PROSITE" id="PS51257">
    <property type="entry name" value="PROKAR_LIPOPROTEIN"/>
    <property type="match status" value="1"/>
</dbReference>
<reference evidence="3" key="1">
    <citation type="journal article" date="2013" name="Nature">
        <title>Draft genome of the wheat A-genome progenitor Triticum urartu.</title>
        <authorList>
            <person name="Ling H.Q."/>
            <person name="Zhao S."/>
            <person name="Liu D."/>
            <person name="Wang J."/>
            <person name="Sun H."/>
            <person name="Zhang C."/>
            <person name="Fan H."/>
            <person name="Li D."/>
            <person name="Dong L."/>
            <person name="Tao Y."/>
            <person name="Gao C."/>
            <person name="Wu H."/>
            <person name="Li Y."/>
            <person name="Cui Y."/>
            <person name="Guo X."/>
            <person name="Zheng S."/>
            <person name="Wang B."/>
            <person name="Yu K."/>
            <person name="Liang Q."/>
            <person name="Yang W."/>
            <person name="Lou X."/>
            <person name="Chen J."/>
            <person name="Feng M."/>
            <person name="Jian J."/>
            <person name="Zhang X."/>
            <person name="Luo G."/>
            <person name="Jiang Y."/>
            <person name="Liu J."/>
            <person name="Wang Z."/>
            <person name="Sha Y."/>
            <person name="Zhang B."/>
            <person name="Wu H."/>
            <person name="Tang D."/>
            <person name="Shen Q."/>
            <person name="Xue P."/>
            <person name="Zou S."/>
            <person name="Wang X."/>
            <person name="Liu X."/>
            <person name="Wang F."/>
            <person name="Yang Y."/>
            <person name="An X."/>
            <person name="Dong Z."/>
            <person name="Zhang K."/>
            <person name="Zhang X."/>
            <person name="Luo M.C."/>
            <person name="Dvorak J."/>
            <person name="Tong Y."/>
            <person name="Wang J."/>
            <person name="Yang H."/>
            <person name="Li Z."/>
            <person name="Wang D."/>
            <person name="Zhang A."/>
            <person name="Wang J."/>
        </authorList>
    </citation>
    <scope>NUCLEOTIDE SEQUENCE</scope>
    <source>
        <strain evidence="3">cv. G1812</strain>
    </source>
</reference>
<dbReference type="AlphaFoldDB" id="A0A8R7TBZ5"/>
<organism evidence="2 3">
    <name type="scientific">Triticum urartu</name>
    <name type="common">Red wild einkorn</name>
    <name type="synonym">Crithodium urartu</name>
    <dbReference type="NCBI Taxonomy" id="4572"/>
    <lineage>
        <taxon>Eukaryota</taxon>
        <taxon>Viridiplantae</taxon>
        <taxon>Streptophyta</taxon>
        <taxon>Embryophyta</taxon>
        <taxon>Tracheophyta</taxon>
        <taxon>Spermatophyta</taxon>
        <taxon>Magnoliopsida</taxon>
        <taxon>Liliopsida</taxon>
        <taxon>Poales</taxon>
        <taxon>Poaceae</taxon>
        <taxon>BOP clade</taxon>
        <taxon>Pooideae</taxon>
        <taxon>Triticodae</taxon>
        <taxon>Triticeae</taxon>
        <taxon>Triticinae</taxon>
        <taxon>Triticum</taxon>
    </lineage>
</organism>
<name>A0A8R7TBZ5_TRIUA</name>
<evidence type="ECO:0000256" key="1">
    <source>
        <dbReference type="SAM" id="SignalP"/>
    </source>
</evidence>
<keyword evidence="3" id="KW-1185">Reference proteome</keyword>
<evidence type="ECO:0000313" key="2">
    <source>
        <dbReference type="EnsemblPlants" id="TuG1812G0200000364.01.T01"/>
    </source>
</evidence>
<accession>A0A8R7TBZ5</accession>
<reference evidence="2" key="3">
    <citation type="submission" date="2022-06" db="UniProtKB">
        <authorList>
            <consortium name="EnsemblPlants"/>
        </authorList>
    </citation>
    <scope>IDENTIFICATION</scope>
</reference>
<keyword evidence="1" id="KW-0732">Signal</keyword>